<comment type="caution">
    <text evidence="2">The sequence shown here is derived from an EMBL/GenBank/DDBJ whole genome shotgun (WGS) entry which is preliminary data.</text>
</comment>
<dbReference type="RefSeq" id="WP_051479823.1">
    <property type="nucleotide sequence ID" value="NZ_ARZY01000021.1"/>
</dbReference>
<keyword evidence="2" id="KW-0449">Lipoprotein</keyword>
<dbReference type="EMBL" id="ARZY01000021">
    <property type="protein sequence ID" value="EWH09608.1"/>
    <property type="molecule type" value="Genomic_DNA"/>
</dbReference>
<dbReference type="InterPro" id="IPR004658">
    <property type="entry name" value="OMP_Slp"/>
</dbReference>
<dbReference type="PROSITE" id="PS51257">
    <property type="entry name" value="PROKAR_LIPOPROTEIN"/>
    <property type="match status" value="1"/>
</dbReference>
<evidence type="ECO:0000256" key="1">
    <source>
        <dbReference type="SAM" id="SignalP"/>
    </source>
</evidence>
<reference evidence="2 3" key="1">
    <citation type="journal article" date="2014" name="Genome Announc.">
        <title>Draft Genome Sequence of the Agar-Degrading Bacterium Catenovulum sp. Strain DS-2, Isolated from Intestines of Haliotis diversicolor.</title>
        <authorList>
            <person name="Shan D."/>
            <person name="Li X."/>
            <person name="Gu Z."/>
            <person name="Wei G."/>
            <person name="Gao Z."/>
            <person name="Shao Z."/>
        </authorList>
    </citation>
    <scope>NUCLEOTIDE SEQUENCE [LARGE SCALE GENOMIC DNA]</scope>
    <source>
        <strain evidence="2 3">DS-2</strain>
    </source>
</reference>
<dbReference type="AlphaFoldDB" id="W7QNX4"/>
<dbReference type="OrthoDB" id="5295757at2"/>
<evidence type="ECO:0000313" key="2">
    <source>
        <dbReference type="EMBL" id="EWH09608.1"/>
    </source>
</evidence>
<feature type="chain" id="PRO_5004901054" evidence="1">
    <location>
        <begin position="26"/>
        <end position="203"/>
    </location>
</feature>
<keyword evidence="1" id="KW-0732">Signal</keyword>
<sequence length="203" mass="23373">MLLLNKSLAKVVTSISLLVGLAACSTVPENLRVADNVRLVNYDQANKQAQAVVGEQARWGGVIVAVKNLPKQTMLELVHYDAYSSSKPKVTDKSKGRFRVYVEQFLEPGIYKSGRLVSALGTISKPEQGKVGDYEISYPVLKQAQVYIWPEAKETDNRADLWRDPFWPYSSRWYWQRYHYLHPYYIPVDKRKRTRTKKSSTRD</sequence>
<gene>
    <name evidence="2" type="ORF">DS2_11588</name>
</gene>
<dbReference type="GO" id="GO:0019867">
    <property type="term" value="C:outer membrane"/>
    <property type="evidence" value="ECO:0007669"/>
    <property type="project" value="InterPro"/>
</dbReference>
<dbReference type="PANTHER" id="PTHR37530">
    <property type="entry name" value="OUTER MEMBRANE PROTEIN SLP"/>
    <property type="match status" value="1"/>
</dbReference>
<protein>
    <submittedName>
        <fullName evidence="2">Slp family outer membrane lipoprotein</fullName>
    </submittedName>
</protein>
<proteinExistence type="predicted"/>
<dbReference type="PANTHER" id="PTHR37530:SF1">
    <property type="entry name" value="OUTER MEMBRANE PROTEIN SLP"/>
    <property type="match status" value="1"/>
</dbReference>
<keyword evidence="3" id="KW-1185">Reference proteome</keyword>
<dbReference type="eggNOG" id="COG3065">
    <property type="taxonomic scope" value="Bacteria"/>
</dbReference>
<accession>W7QNX4</accession>
<name>W7QNX4_9ALTE</name>
<evidence type="ECO:0000313" key="3">
    <source>
        <dbReference type="Proteomes" id="UP000019276"/>
    </source>
</evidence>
<dbReference type="STRING" id="1328313.DS2_11588"/>
<dbReference type="PIRSF" id="PIRSF004982">
    <property type="entry name" value="SlP"/>
    <property type="match status" value="1"/>
</dbReference>
<organism evidence="2 3">
    <name type="scientific">Catenovulum agarivorans DS-2</name>
    <dbReference type="NCBI Taxonomy" id="1328313"/>
    <lineage>
        <taxon>Bacteria</taxon>
        <taxon>Pseudomonadati</taxon>
        <taxon>Pseudomonadota</taxon>
        <taxon>Gammaproteobacteria</taxon>
        <taxon>Alteromonadales</taxon>
        <taxon>Alteromonadaceae</taxon>
        <taxon>Catenovulum</taxon>
    </lineage>
</organism>
<dbReference type="Pfam" id="PF03843">
    <property type="entry name" value="Slp"/>
    <property type="match status" value="1"/>
</dbReference>
<dbReference type="NCBIfam" id="TIGR00752">
    <property type="entry name" value="slp"/>
    <property type="match status" value="1"/>
</dbReference>
<feature type="signal peptide" evidence="1">
    <location>
        <begin position="1"/>
        <end position="25"/>
    </location>
</feature>
<dbReference type="Proteomes" id="UP000019276">
    <property type="component" value="Unassembled WGS sequence"/>
</dbReference>